<reference evidence="2" key="1">
    <citation type="submission" date="2014-09" db="EMBL/GenBank/DDBJ databases">
        <authorList>
            <person name="Sharma Rahul"/>
            <person name="Thines Marco"/>
        </authorList>
    </citation>
    <scope>NUCLEOTIDE SEQUENCE [LARGE SCALE GENOMIC DNA]</scope>
</reference>
<accession>A0A0P1AT82</accession>
<organism evidence="1 2">
    <name type="scientific">Plasmopara halstedii</name>
    <name type="common">Downy mildew of sunflower</name>
    <dbReference type="NCBI Taxonomy" id="4781"/>
    <lineage>
        <taxon>Eukaryota</taxon>
        <taxon>Sar</taxon>
        <taxon>Stramenopiles</taxon>
        <taxon>Oomycota</taxon>
        <taxon>Peronosporomycetes</taxon>
        <taxon>Peronosporales</taxon>
        <taxon>Peronosporaceae</taxon>
        <taxon>Plasmopara</taxon>
    </lineage>
</organism>
<dbReference type="OMA" id="MMDSHEA"/>
<dbReference type="GeneID" id="36396761"/>
<dbReference type="AlphaFoldDB" id="A0A0P1AT82"/>
<sequence length="138" mass="14458">MGPDNDGKTGTMPSGPFVGVMTNTIDATDNKVIINNSKILLSKNDRVQLAHTIKEMMMDSHEANPASVMTTENLIVLLTEIATTSSTLSHVAGIIDAARTGNTGALAGHLVDLLKTFPISPLEPVPPAVDTPASNNPK</sequence>
<evidence type="ECO:0000313" key="1">
    <source>
        <dbReference type="EMBL" id="CEG45407.1"/>
    </source>
</evidence>
<proteinExistence type="predicted"/>
<dbReference type="RefSeq" id="XP_024581776.1">
    <property type="nucleotide sequence ID" value="XM_024716149.1"/>
</dbReference>
<protein>
    <submittedName>
        <fullName evidence="1">Uncharacterized protein</fullName>
    </submittedName>
</protein>
<dbReference type="OrthoDB" id="166971at2759"/>
<keyword evidence="2" id="KW-1185">Reference proteome</keyword>
<dbReference type="EMBL" id="CCYD01001572">
    <property type="protein sequence ID" value="CEG45407.1"/>
    <property type="molecule type" value="Genomic_DNA"/>
</dbReference>
<dbReference type="Proteomes" id="UP000054928">
    <property type="component" value="Unassembled WGS sequence"/>
</dbReference>
<evidence type="ECO:0000313" key="2">
    <source>
        <dbReference type="Proteomes" id="UP000054928"/>
    </source>
</evidence>
<name>A0A0P1AT82_PLAHL</name>